<dbReference type="EMBL" id="CP094533">
    <property type="protein sequence ID" value="UOE27897.1"/>
    <property type="molecule type" value="Genomic_DNA"/>
</dbReference>
<keyword evidence="2" id="KW-0805">Transcription regulation</keyword>
<proteinExistence type="predicted"/>
<dbReference type="Proteomes" id="UP000831304">
    <property type="component" value="Chromosome"/>
</dbReference>
<evidence type="ECO:0000256" key="1">
    <source>
        <dbReference type="ARBA" id="ARBA00022491"/>
    </source>
</evidence>
<dbReference type="InterPro" id="IPR001647">
    <property type="entry name" value="HTH_TetR"/>
</dbReference>
<keyword evidence="1" id="KW-0678">Repressor</keyword>
<reference evidence="7 8" key="1">
    <citation type="submission" date="2022-03" db="EMBL/GenBank/DDBJ databases">
        <title>Agromyces sp. isolated from the gut of P. brevitarsis seulensis larvae.</title>
        <authorList>
            <person name="Won M."/>
            <person name="Kwon S.-W."/>
        </authorList>
    </citation>
    <scope>NUCLEOTIDE SEQUENCE [LARGE SCALE GENOMIC DNA]</scope>
    <source>
        <strain evidence="7 8">KACC 16215</strain>
    </source>
</reference>
<evidence type="ECO:0000313" key="7">
    <source>
        <dbReference type="EMBL" id="UOE27897.1"/>
    </source>
</evidence>
<dbReference type="SUPFAM" id="SSF46689">
    <property type="entry name" value="Homeodomain-like"/>
    <property type="match status" value="1"/>
</dbReference>
<organism evidence="7 8">
    <name type="scientific">Agromyces soli</name>
    <dbReference type="NCBI Taxonomy" id="659012"/>
    <lineage>
        <taxon>Bacteria</taxon>
        <taxon>Bacillati</taxon>
        <taxon>Actinomycetota</taxon>
        <taxon>Actinomycetes</taxon>
        <taxon>Micrococcales</taxon>
        <taxon>Microbacteriaceae</taxon>
        <taxon>Agromyces</taxon>
    </lineage>
</organism>
<dbReference type="PANTHER" id="PTHR30055:SF226">
    <property type="entry name" value="HTH-TYPE TRANSCRIPTIONAL REGULATOR PKSA"/>
    <property type="match status" value="1"/>
</dbReference>
<dbReference type="Gene3D" id="1.10.357.10">
    <property type="entry name" value="Tetracycline Repressor, domain 2"/>
    <property type="match status" value="1"/>
</dbReference>
<keyword evidence="3 5" id="KW-0238">DNA-binding</keyword>
<dbReference type="InterPro" id="IPR009057">
    <property type="entry name" value="Homeodomain-like_sf"/>
</dbReference>
<evidence type="ECO:0000256" key="3">
    <source>
        <dbReference type="ARBA" id="ARBA00023125"/>
    </source>
</evidence>
<evidence type="ECO:0000256" key="4">
    <source>
        <dbReference type="ARBA" id="ARBA00023163"/>
    </source>
</evidence>
<dbReference type="RefSeq" id="WP_243570752.1">
    <property type="nucleotide sequence ID" value="NZ_BAAARD010000001.1"/>
</dbReference>
<gene>
    <name evidence="7" type="ORF">MTP13_09020</name>
</gene>
<evidence type="ECO:0000313" key="8">
    <source>
        <dbReference type="Proteomes" id="UP000831304"/>
    </source>
</evidence>
<evidence type="ECO:0000259" key="6">
    <source>
        <dbReference type="PROSITE" id="PS50977"/>
    </source>
</evidence>
<dbReference type="PANTHER" id="PTHR30055">
    <property type="entry name" value="HTH-TYPE TRANSCRIPTIONAL REGULATOR RUTR"/>
    <property type="match status" value="1"/>
</dbReference>
<dbReference type="InterPro" id="IPR039538">
    <property type="entry name" value="BetI_C"/>
</dbReference>
<dbReference type="InterPro" id="IPR036271">
    <property type="entry name" value="Tet_transcr_reg_TetR-rel_C_sf"/>
</dbReference>
<evidence type="ECO:0000256" key="5">
    <source>
        <dbReference type="PROSITE-ProRule" id="PRU00335"/>
    </source>
</evidence>
<keyword evidence="4" id="KW-0804">Transcription</keyword>
<dbReference type="SUPFAM" id="SSF48498">
    <property type="entry name" value="Tetracyclin repressor-like, C-terminal domain"/>
    <property type="match status" value="1"/>
</dbReference>
<name>A0ABY4AXG4_9MICO</name>
<dbReference type="Pfam" id="PF13977">
    <property type="entry name" value="TetR_C_6"/>
    <property type="match status" value="1"/>
</dbReference>
<accession>A0ABY4AXG4</accession>
<feature type="domain" description="HTH tetR-type" evidence="6">
    <location>
        <begin position="8"/>
        <end position="68"/>
    </location>
</feature>
<keyword evidence="8" id="KW-1185">Reference proteome</keyword>
<dbReference type="PROSITE" id="PS50977">
    <property type="entry name" value="HTH_TETR_2"/>
    <property type="match status" value="1"/>
</dbReference>
<evidence type="ECO:0000256" key="2">
    <source>
        <dbReference type="ARBA" id="ARBA00023015"/>
    </source>
</evidence>
<feature type="DNA-binding region" description="H-T-H motif" evidence="5">
    <location>
        <begin position="31"/>
        <end position="50"/>
    </location>
</feature>
<sequence>MARPRNQAQRRSELVTVTSRLLIERGASAARLTDIAEAAKLTPASVSYYYPELPALYAETYATAALEYIARRRDRVERVQGAAARLAECLRLGIPIAGEPSFDATVLLIELGAQCVRDQGFEAPATEFERAQLELFEEIVRDGVDRGEFRTELGPARVARLLLAAEDGLAGPVITGRLTSEEALATILDLGGALLGATLPVPADVAR</sequence>
<dbReference type="InterPro" id="IPR050109">
    <property type="entry name" value="HTH-type_TetR-like_transc_reg"/>
</dbReference>
<protein>
    <submittedName>
        <fullName evidence="7">TetR family transcriptional regulator C-terminal domain-containing protein</fullName>
    </submittedName>
</protein>